<protein>
    <submittedName>
        <fullName evidence="3">Uncharacterized protein</fullName>
    </submittedName>
</protein>
<evidence type="ECO:0000313" key="2">
    <source>
        <dbReference type="EMBL" id="KAL3862459.1"/>
    </source>
</evidence>
<gene>
    <name evidence="2" type="ORF">ACJMK2_008423</name>
    <name evidence="3" type="ORF">ACJMK2_008475</name>
</gene>
<dbReference type="EMBL" id="JBJQND010000011">
    <property type="protein sequence ID" value="KAL3862459.1"/>
    <property type="molecule type" value="Genomic_DNA"/>
</dbReference>
<dbReference type="Proteomes" id="UP001634394">
    <property type="component" value="Unassembled WGS sequence"/>
</dbReference>
<keyword evidence="4" id="KW-1185">Reference proteome</keyword>
<sequence>MNKIICISSVLVIIVCIVQNEGHIIGNTGGGVRNALTESHGGGGRSSAADVALTGGGGSSGRSSNLLAGSFGSALVASRIEIDCECLPSILCTPQFGAFQSTKIPCFEETMMFANLQTVRCCKATL</sequence>
<dbReference type="EMBL" id="JBJQND010000011">
    <property type="protein sequence ID" value="KAL3862515.1"/>
    <property type="molecule type" value="Genomic_DNA"/>
</dbReference>
<proteinExistence type="predicted"/>
<feature type="signal peptide" evidence="1">
    <location>
        <begin position="1"/>
        <end position="22"/>
    </location>
</feature>
<dbReference type="AlphaFoldDB" id="A0ABD3VM92"/>
<keyword evidence="1" id="KW-0732">Signal</keyword>
<reference evidence="3 4" key="1">
    <citation type="submission" date="2024-11" db="EMBL/GenBank/DDBJ databases">
        <title>Chromosome-level genome assembly of the freshwater bivalve Anodonta woodiana.</title>
        <authorList>
            <person name="Chen X."/>
        </authorList>
    </citation>
    <scope>NUCLEOTIDE SEQUENCE [LARGE SCALE GENOMIC DNA]</scope>
    <source>
        <strain evidence="3">MN2024</strain>
        <tissue evidence="3">Gills</tissue>
    </source>
</reference>
<organism evidence="3 4">
    <name type="scientific">Sinanodonta woodiana</name>
    <name type="common">Chinese pond mussel</name>
    <name type="synonym">Anodonta woodiana</name>
    <dbReference type="NCBI Taxonomy" id="1069815"/>
    <lineage>
        <taxon>Eukaryota</taxon>
        <taxon>Metazoa</taxon>
        <taxon>Spiralia</taxon>
        <taxon>Lophotrochozoa</taxon>
        <taxon>Mollusca</taxon>
        <taxon>Bivalvia</taxon>
        <taxon>Autobranchia</taxon>
        <taxon>Heteroconchia</taxon>
        <taxon>Palaeoheterodonta</taxon>
        <taxon>Unionida</taxon>
        <taxon>Unionoidea</taxon>
        <taxon>Unionidae</taxon>
        <taxon>Unioninae</taxon>
        <taxon>Sinanodonta</taxon>
    </lineage>
</organism>
<evidence type="ECO:0000313" key="3">
    <source>
        <dbReference type="EMBL" id="KAL3862515.1"/>
    </source>
</evidence>
<comment type="caution">
    <text evidence="3">The sequence shown here is derived from an EMBL/GenBank/DDBJ whole genome shotgun (WGS) entry which is preliminary data.</text>
</comment>
<name>A0ABD3VM92_SINWO</name>
<feature type="chain" id="PRO_5044725129" evidence="1">
    <location>
        <begin position="23"/>
        <end position="126"/>
    </location>
</feature>
<evidence type="ECO:0000256" key="1">
    <source>
        <dbReference type="SAM" id="SignalP"/>
    </source>
</evidence>
<accession>A0ABD3VM92</accession>
<evidence type="ECO:0000313" key="4">
    <source>
        <dbReference type="Proteomes" id="UP001634394"/>
    </source>
</evidence>